<evidence type="ECO:0000313" key="2">
    <source>
        <dbReference type="EMBL" id="OXA77418.1"/>
    </source>
</evidence>
<gene>
    <name evidence="2" type="ORF">B0A65_16350</name>
</gene>
<evidence type="ECO:0000313" key="3">
    <source>
        <dbReference type="Proteomes" id="UP000198382"/>
    </source>
</evidence>
<feature type="domain" description="HTH marR-type" evidence="1">
    <location>
        <begin position="8"/>
        <end position="141"/>
    </location>
</feature>
<dbReference type="InterPro" id="IPR000835">
    <property type="entry name" value="HTH_MarR-typ"/>
</dbReference>
<protein>
    <recommendedName>
        <fullName evidence="1">HTH marR-type domain-containing protein</fullName>
    </recommendedName>
</protein>
<dbReference type="SUPFAM" id="SSF46785">
    <property type="entry name" value="Winged helix' DNA-binding domain"/>
    <property type="match status" value="1"/>
</dbReference>
<dbReference type="InterPro" id="IPR039422">
    <property type="entry name" value="MarR/SlyA-like"/>
</dbReference>
<dbReference type="Proteomes" id="UP000198382">
    <property type="component" value="Unassembled WGS sequence"/>
</dbReference>
<dbReference type="PANTHER" id="PTHR33164:SF57">
    <property type="entry name" value="MARR-FAMILY TRANSCRIPTIONAL REGULATOR"/>
    <property type="match status" value="1"/>
</dbReference>
<dbReference type="InterPro" id="IPR036388">
    <property type="entry name" value="WH-like_DNA-bd_sf"/>
</dbReference>
<name>A0ABX4BNC8_FLAFR</name>
<dbReference type="InterPro" id="IPR036390">
    <property type="entry name" value="WH_DNA-bd_sf"/>
</dbReference>
<dbReference type="Pfam" id="PF01047">
    <property type="entry name" value="MarR"/>
    <property type="match status" value="1"/>
</dbReference>
<proteinExistence type="predicted"/>
<organism evidence="2 3">
    <name type="scientific">Flavobacterium frigidimaris</name>
    <dbReference type="NCBI Taxonomy" id="262320"/>
    <lineage>
        <taxon>Bacteria</taxon>
        <taxon>Pseudomonadati</taxon>
        <taxon>Bacteroidota</taxon>
        <taxon>Flavobacteriia</taxon>
        <taxon>Flavobacteriales</taxon>
        <taxon>Flavobacteriaceae</taxon>
        <taxon>Flavobacterium</taxon>
    </lineage>
</organism>
<dbReference type="PROSITE" id="PS50995">
    <property type="entry name" value="HTH_MARR_2"/>
    <property type="match status" value="1"/>
</dbReference>
<sequence length="149" mass="17316">MEDNDETDRMIFKVIYVFRKILEQRAINRHLHTESWLNITHVPYIMNIGTNGISNTDLVFQMKVSRQAVSKILKEMEQEQLIYTSKNESDARTLLINLAPKGKALFNTVKVDAKELSGEYKKILGPKRYEAMLDSLLEIVAYHESLEKK</sequence>
<accession>A0ABX4BNC8</accession>
<keyword evidence="3" id="KW-1185">Reference proteome</keyword>
<dbReference type="RefSeq" id="WP_074662858.1">
    <property type="nucleotide sequence ID" value="NZ_MUGV01000028.1"/>
</dbReference>
<dbReference type="Gene3D" id="1.10.10.10">
    <property type="entry name" value="Winged helix-like DNA-binding domain superfamily/Winged helix DNA-binding domain"/>
    <property type="match status" value="1"/>
</dbReference>
<dbReference type="SMART" id="SM00347">
    <property type="entry name" value="HTH_MARR"/>
    <property type="match status" value="1"/>
</dbReference>
<comment type="caution">
    <text evidence="2">The sequence shown here is derived from an EMBL/GenBank/DDBJ whole genome shotgun (WGS) entry which is preliminary data.</text>
</comment>
<dbReference type="PANTHER" id="PTHR33164">
    <property type="entry name" value="TRANSCRIPTIONAL REGULATOR, MARR FAMILY"/>
    <property type="match status" value="1"/>
</dbReference>
<reference evidence="2 3" key="1">
    <citation type="submission" date="2016-11" db="EMBL/GenBank/DDBJ databases">
        <title>Whole genomes of Flavobacteriaceae.</title>
        <authorList>
            <person name="Stine C."/>
            <person name="Li C."/>
            <person name="Tadesse D."/>
        </authorList>
    </citation>
    <scope>NUCLEOTIDE SEQUENCE [LARGE SCALE GENOMIC DNA]</scope>
    <source>
        <strain evidence="2 3">DSM 15937</strain>
    </source>
</reference>
<evidence type="ECO:0000259" key="1">
    <source>
        <dbReference type="PROSITE" id="PS50995"/>
    </source>
</evidence>
<dbReference type="EMBL" id="MUGV01000028">
    <property type="protein sequence ID" value="OXA77418.1"/>
    <property type="molecule type" value="Genomic_DNA"/>
</dbReference>